<keyword evidence="3" id="KW-0274">FAD</keyword>
<sequence length="396" mass="40919">MMRPDIVVIGAGMIGASAALALARAGVSVTLIGPREPDDKATATGPFASHYDEGRITRIADPDPLWAGWAAESIACYPDIEAASGIRFHHPVGSVRVAPAGSPGLARARAAARALGAAVEEIDGRELAARCPAFATHEGVAVLWEAAPAGHVNPRRKVAALKVAALRAGARLIETEATAVATGPGGAEVALASGERVACGRVLVATGPHARDRRLVPVLPDLKPVGRTVVLFEVAADDPQFRAMPSFIVGLDPAAPDTSFYGVAPVPYPGGGLWLKAGNGCIDSPLPDGAAVRDWFQSGGSQEEARRIRAEVLTVFPALSAARWRTEPCALVETVSGRPFIGRVPGWERIGIALGCNGYAAKSCIALGRIAAGMICDDGWSGSQEAGPLRPVWAAP</sequence>
<dbReference type="Gene3D" id="3.30.9.10">
    <property type="entry name" value="D-Amino Acid Oxidase, subunit A, domain 2"/>
    <property type="match status" value="1"/>
</dbReference>
<dbReference type="OrthoDB" id="4443251at2"/>
<organism evidence="6 7">
    <name type="scientific">Tepidamorphus gemmatus</name>
    <dbReference type="NCBI Taxonomy" id="747076"/>
    <lineage>
        <taxon>Bacteria</taxon>
        <taxon>Pseudomonadati</taxon>
        <taxon>Pseudomonadota</taxon>
        <taxon>Alphaproteobacteria</taxon>
        <taxon>Hyphomicrobiales</taxon>
        <taxon>Tepidamorphaceae</taxon>
        <taxon>Tepidamorphus</taxon>
    </lineage>
</organism>
<comment type="caution">
    <text evidence="6">The sequence shown here is derived from an EMBL/GenBank/DDBJ whole genome shotgun (WGS) entry which is preliminary data.</text>
</comment>
<dbReference type="InterPro" id="IPR045170">
    <property type="entry name" value="MTOX"/>
</dbReference>
<evidence type="ECO:0000313" key="6">
    <source>
        <dbReference type="EMBL" id="TCT12029.1"/>
    </source>
</evidence>
<evidence type="ECO:0000313" key="7">
    <source>
        <dbReference type="Proteomes" id="UP000295678"/>
    </source>
</evidence>
<dbReference type="EMBL" id="SMAK01000003">
    <property type="protein sequence ID" value="TCT12029.1"/>
    <property type="molecule type" value="Genomic_DNA"/>
</dbReference>
<dbReference type="Proteomes" id="UP000295678">
    <property type="component" value="Unassembled WGS sequence"/>
</dbReference>
<proteinExistence type="predicted"/>
<keyword evidence="4" id="KW-0560">Oxidoreductase</keyword>
<dbReference type="SUPFAM" id="SSF51905">
    <property type="entry name" value="FAD/NAD(P)-binding domain"/>
    <property type="match status" value="1"/>
</dbReference>
<dbReference type="Gene3D" id="3.50.50.60">
    <property type="entry name" value="FAD/NAD(P)-binding domain"/>
    <property type="match status" value="1"/>
</dbReference>
<evidence type="ECO:0000256" key="2">
    <source>
        <dbReference type="ARBA" id="ARBA00022630"/>
    </source>
</evidence>
<dbReference type="PANTHER" id="PTHR10961">
    <property type="entry name" value="PEROXISOMAL SARCOSINE OXIDASE"/>
    <property type="match status" value="1"/>
</dbReference>
<dbReference type="InterPro" id="IPR006076">
    <property type="entry name" value="FAD-dep_OxRdtase"/>
</dbReference>
<comment type="cofactor">
    <cofactor evidence="1">
        <name>FAD</name>
        <dbReference type="ChEBI" id="CHEBI:57692"/>
    </cofactor>
</comment>
<gene>
    <name evidence="6" type="ORF">EDC22_103343</name>
</gene>
<evidence type="ECO:0000259" key="5">
    <source>
        <dbReference type="Pfam" id="PF01266"/>
    </source>
</evidence>
<name>A0A4R3MI28_9HYPH</name>
<dbReference type="GO" id="GO:0050660">
    <property type="term" value="F:flavin adenine dinucleotide binding"/>
    <property type="evidence" value="ECO:0007669"/>
    <property type="project" value="InterPro"/>
</dbReference>
<dbReference type="RefSeq" id="WP_132805910.1">
    <property type="nucleotide sequence ID" value="NZ_SMAK01000003.1"/>
</dbReference>
<dbReference type="Pfam" id="PF01266">
    <property type="entry name" value="DAO"/>
    <property type="match status" value="1"/>
</dbReference>
<protein>
    <submittedName>
        <fullName evidence="6">Glycine/D-amino acid oxidase-like deaminating enzyme</fullName>
    </submittedName>
</protein>
<accession>A0A4R3MI28</accession>
<evidence type="ECO:0000256" key="1">
    <source>
        <dbReference type="ARBA" id="ARBA00001974"/>
    </source>
</evidence>
<feature type="domain" description="FAD dependent oxidoreductase" evidence="5">
    <location>
        <begin position="5"/>
        <end position="372"/>
    </location>
</feature>
<reference evidence="6 7" key="1">
    <citation type="submission" date="2019-03" db="EMBL/GenBank/DDBJ databases">
        <title>Genomic Encyclopedia of Type Strains, Phase IV (KMG-IV): sequencing the most valuable type-strain genomes for metagenomic binning, comparative biology and taxonomic classification.</title>
        <authorList>
            <person name="Goeker M."/>
        </authorList>
    </citation>
    <scope>NUCLEOTIDE SEQUENCE [LARGE SCALE GENOMIC DNA]</scope>
    <source>
        <strain evidence="6 7">DSM 19345</strain>
    </source>
</reference>
<keyword evidence="7" id="KW-1185">Reference proteome</keyword>
<dbReference type="InterPro" id="IPR036188">
    <property type="entry name" value="FAD/NAD-bd_sf"/>
</dbReference>
<dbReference type="AlphaFoldDB" id="A0A4R3MI28"/>
<dbReference type="GO" id="GO:0008115">
    <property type="term" value="F:sarcosine oxidase activity"/>
    <property type="evidence" value="ECO:0007669"/>
    <property type="project" value="TreeGrafter"/>
</dbReference>
<dbReference type="PANTHER" id="PTHR10961:SF10">
    <property type="entry name" value="FAD DEPENDENT OXIDOREDUCTASE DOMAIN-CONTAINING PROTEIN"/>
    <property type="match status" value="1"/>
</dbReference>
<evidence type="ECO:0000256" key="3">
    <source>
        <dbReference type="ARBA" id="ARBA00022827"/>
    </source>
</evidence>
<evidence type="ECO:0000256" key="4">
    <source>
        <dbReference type="ARBA" id="ARBA00023002"/>
    </source>
</evidence>
<keyword evidence="2" id="KW-0285">Flavoprotein</keyword>